<sequence>MDQLDGRRIVLVTQTIRRLITLAFIVMSGAVISACGQEAAGGTPPPAPDVGVAQVLSKPVREWDEFTGRIAAVEAVELRARVSGYMERVAYVEGQEIKKGDLLFVIDQRRYKSQLDAALAELERAHSAAELAQVQDVRARTLLASNAVSRDQADTRKATVAQSNAVVNAAEAAVADARLNLEFTEVRSPISGRAGRALVTAGNLVQADSTLLTTLVSQDPVYVYFDSDERSFLRYNALARLGERNASRNAVRVGLADEEGYPHQGSVDFTDTQVDPNTGTIRTRAILGNADRRFSPGMFARVQLEGARETRALLIDDKAVMTDQDRKYVYLVDAENRAQRRDVELGRMADGLRVVTAGLAHRDRVIVDGIQKVFMPGMPVNPQPIEMGAPPEPKPEPVASAN</sequence>
<dbReference type="Proteomes" id="UP000323300">
    <property type="component" value="Unassembled WGS sequence"/>
</dbReference>
<dbReference type="Pfam" id="PF25967">
    <property type="entry name" value="RND-MFP_C"/>
    <property type="match status" value="1"/>
</dbReference>
<dbReference type="GO" id="GO:0046677">
    <property type="term" value="P:response to antibiotic"/>
    <property type="evidence" value="ECO:0007669"/>
    <property type="project" value="TreeGrafter"/>
</dbReference>
<dbReference type="FunFam" id="2.40.420.20:FF:000001">
    <property type="entry name" value="Efflux RND transporter periplasmic adaptor subunit"/>
    <property type="match status" value="1"/>
</dbReference>
<dbReference type="Pfam" id="PF25876">
    <property type="entry name" value="HH_MFP_RND"/>
    <property type="match status" value="1"/>
</dbReference>
<dbReference type="Pfam" id="PF25944">
    <property type="entry name" value="Beta-barrel_RND"/>
    <property type="match status" value="1"/>
</dbReference>
<name>A0A1I4CVS3_9HYPH</name>
<dbReference type="GO" id="GO:0022857">
    <property type="term" value="F:transmembrane transporter activity"/>
    <property type="evidence" value="ECO:0007669"/>
    <property type="project" value="InterPro"/>
</dbReference>
<dbReference type="InterPro" id="IPR058626">
    <property type="entry name" value="MdtA-like_b-barrel"/>
</dbReference>
<dbReference type="RefSeq" id="WP_188130488.1">
    <property type="nucleotide sequence ID" value="NZ_BSPE01000018.1"/>
</dbReference>
<organism evidence="8 9">
    <name type="scientific">Neomesorhizobium albiziae</name>
    <dbReference type="NCBI Taxonomy" id="335020"/>
    <lineage>
        <taxon>Bacteria</taxon>
        <taxon>Pseudomonadati</taxon>
        <taxon>Pseudomonadota</taxon>
        <taxon>Alphaproteobacteria</taxon>
        <taxon>Hyphomicrobiales</taxon>
        <taxon>Phyllobacteriaceae</taxon>
        <taxon>Neomesorhizobium</taxon>
    </lineage>
</organism>
<dbReference type="PANTHER" id="PTHR30158">
    <property type="entry name" value="ACRA/E-RELATED COMPONENT OF DRUG EFFLUX TRANSPORTER"/>
    <property type="match status" value="1"/>
</dbReference>
<evidence type="ECO:0000259" key="4">
    <source>
        <dbReference type="Pfam" id="PF25876"/>
    </source>
</evidence>
<accession>A0A1I4CVS3</accession>
<proteinExistence type="inferred from homology"/>
<feature type="domain" description="Multidrug resistance protein MdtA-like C-terminal permuted SH3" evidence="7">
    <location>
        <begin position="312"/>
        <end position="372"/>
    </location>
</feature>
<evidence type="ECO:0000256" key="3">
    <source>
        <dbReference type="SAM" id="MobiDB-lite"/>
    </source>
</evidence>
<reference evidence="8 9" key="1">
    <citation type="submission" date="2016-10" db="EMBL/GenBank/DDBJ databases">
        <authorList>
            <person name="Varghese N."/>
            <person name="Submissions S."/>
        </authorList>
    </citation>
    <scope>NUCLEOTIDE SEQUENCE [LARGE SCALE GENOMIC DNA]</scope>
    <source>
        <strain evidence="8 9">DSM 21822</strain>
    </source>
</reference>
<dbReference type="NCBIfam" id="TIGR01730">
    <property type="entry name" value="RND_mfp"/>
    <property type="match status" value="1"/>
</dbReference>
<dbReference type="InterPro" id="IPR058625">
    <property type="entry name" value="MdtA-like_BSH"/>
</dbReference>
<dbReference type="InterPro" id="IPR058627">
    <property type="entry name" value="MdtA-like_C"/>
</dbReference>
<comment type="subcellular location">
    <subcellularLocation>
        <location evidence="1">Cell envelope</location>
    </subcellularLocation>
</comment>
<evidence type="ECO:0000256" key="2">
    <source>
        <dbReference type="ARBA" id="ARBA00009477"/>
    </source>
</evidence>
<protein>
    <submittedName>
        <fullName evidence="8">RND family efflux transporter, MFP subunit</fullName>
    </submittedName>
</protein>
<evidence type="ECO:0000313" key="9">
    <source>
        <dbReference type="Proteomes" id="UP000323300"/>
    </source>
</evidence>
<dbReference type="EMBL" id="FOSL01000014">
    <property type="protein sequence ID" value="SFK84106.1"/>
    <property type="molecule type" value="Genomic_DNA"/>
</dbReference>
<evidence type="ECO:0000259" key="6">
    <source>
        <dbReference type="Pfam" id="PF25944"/>
    </source>
</evidence>
<evidence type="ECO:0000313" key="8">
    <source>
        <dbReference type="EMBL" id="SFK84106.1"/>
    </source>
</evidence>
<dbReference type="Gene3D" id="2.40.50.100">
    <property type="match status" value="1"/>
</dbReference>
<keyword evidence="9" id="KW-1185">Reference proteome</keyword>
<dbReference type="GO" id="GO:0005886">
    <property type="term" value="C:plasma membrane"/>
    <property type="evidence" value="ECO:0007669"/>
    <property type="project" value="TreeGrafter"/>
</dbReference>
<evidence type="ECO:0000256" key="1">
    <source>
        <dbReference type="ARBA" id="ARBA00004196"/>
    </source>
</evidence>
<gene>
    <name evidence="8" type="ORF">SAMN04488498_11477</name>
</gene>
<feature type="region of interest" description="Disordered" evidence="3">
    <location>
        <begin position="382"/>
        <end position="402"/>
    </location>
</feature>
<feature type="domain" description="Multidrug resistance protein MdtA-like alpha-helical hairpin" evidence="4">
    <location>
        <begin position="115"/>
        <end position="184"/>
    </location>
</feature>
<dbReference type="PANTHER" id="PTHR30158:SF26">
    <property type="entry name" value="RESISTANCE-NODULATION-CELL DIVISION (RND) MULTIDRUG EFFLUX MEMBRANE FUSION PROTEIN MEXE"/>
    <property type="match status" value="1"/>
</dbReference>
<evidence type="ECO:0000259" key="5">
    <source>
        <dbReference type="Pfam" id="PF25917"/>
    </source>
</evidence>
<feature type="domain" description="Multidrug resistance protein MdtA-like beta-barrel" evidence="6">
    <location>
        <begin position="222"/>
        <end position="305"/>
    </location>
</feature>
<dbReference type="InterPro" id="IPR006143">
    <property type="entry name" value="RND_pump_MFP"/>
</dbReference>
<dbReference type="SUPFAM" id="SSF111369">
    <property type="entry name" value="HlyD-like secretion proteins"/>
    <property type="match status" value="1"/>
</dbReference>
<dbReference type="InterPro" id="IPR058624">
    <property type="entry name" value="MdtA-like_HH"/>
</dbReference>
<feature type="domain" description="Multidrug resistance protein MdtA-like barrel-sandwich hybrid" evidence="5">
    <location>
        <begin position="75"/>
        <end position="211"/>
    </location>
</feature>
<dbReference type="PROSITE" id="PS51257">
    <property type="entry name" value="PROKAR_LIPOPROTEIN"/>
    <property type="match status" value="1"/>
</dbReference>
<evidence type="ECO:0000259" key="7">
    <source>
        <dbReference type="Pfam" id="PF25967"/>
    </source>
</evidence>
<dbReference type="AlphaFoldDB" id="A0A1I4CVS3"/>
<dbReference type="Gene3D" id="2.40.420.20">
    <property type="match status" value="1"/>
</dbReference>
<dbReference type="Pfam" id="PF25917">
    <property type="entry name" value="BSH_RND"/>
    <property type="match status" value="1"/>
</dbReference>
<dbReference type="GO" id="GO:0030313">
    <property type="term" value="C:cell envelope"/>
    <property type="evidence" value="ECO:0007669"/>
    <property type="project" value="UniProtKB-SubCell"/>
</dbReference>
<comment type="similarity">
    <text evidence="2">Belongs to the membrane fusion protein (MFP) (TC 8.A.1) family.</text>
</comment>
<dbReference type="Gene3D" id="1.10.287.470">
    <property type="entry name" value="Helix hairpin bin"/>
    <property type="match status" value="1"/>
</dbReference>
<dbReference type="Gene3D" id="2.40.30.170">
    <property type="match status" value="1"/>
</dbReference>